<dbReference type="AlphaFoldDB" id="A0A4U0SMS1"/>
<keyword evidence="4" id="KW-1185">Reference proteome</keyword>
<sequence length="772" mass="84030">MSAVGGMFVGRRDRRTVDPRRGVCLGRPVHARPEPLERASPGVDRAAGTVGGGPMARDDRAGPHLPGVENRLDGRAGTVVQTGVIRGDVHIHAERTAAPVPRQLPMGTRRFTGRTAESAWLDAVVADASPLPALAVVSGTAGVGKTALVVAWAHRVVDAFPDGQLYVDLRGYGPEQPVPAHAALAGFLRALDETGSESDTTLEDRAARYRTAVSGRRLLIVLDNAASEEQVRPLLPGASSSVVVVTSRQPLTGLAVQYAAKLLSVGRLPAHDAVELLEKSLGERVSREREAAASLARRCTGLPLALRIAAEHAADRPTLPLTALAAELDDERTRLDVLDSGDDPRSAVRTVFSWSYHRLGDADSGLFRALGLHPGYGVDAYAAAALMGIGTDTGHGAGTGHRTAVALLMRLARAQMIAESAPGRFDIHDLLRVYARELGEALDDDTARQASLCRLFDYYLHTADRADRVLNRHRYRMPLDGVPSPGPRIDDYGDALSWLDEERRNLVALCRLDRPELDGRRWQLAYVLRGYFFLTKRWDDWIETHSLALAACRRSGDRGAEATTHNNLGRAMLERGRHDEAAEHYACALRLYEEVGDRHGLSDMLANRAVMLRGQGKYAEALRDNHRALDFYRQEADARKIAITLRAIALNELGLGRFADAVRHVEEALDGFLDLDLHQEAAKGFSTLGLVLHRAGEDDRAQEAYLRALDVARRCGSTYEEARALHRLGAVAAARHDTEAARCHWTQALALYQGLGTAKADRVAADLATLDR</sequence>
<feature type="region of interest" description="Disordered" evidence="2">
    <location>
        <begin position="32"/>
        <end position="61"/>
    </location>
</feature>
<dbReference type="PROSITE" id="PS50005">
    <property type="entry name" value="TPR"/>
    <property type="match status" value="1"/>
</dbReference>
<dbReference type="Pfam" id="PF13424">
    <property type="entry name" value="TPR_12"/>
    <property type="match status" value="3"/>
</dbReference>
<gene>
    <name evidence="3" type="ORF">FCI23_14210</name>
</gene>
<dbReference type="SMART" id="SM00028">
    <property type="entry name" value="TPR"/>
    <property type="match status" value="4"/>
</dbReference>
<dbReference type="PANTHER" id="PTHR47691:SF3">
    <property type="entry name" value="HTH-TYPE TRANSCRIPTIONAL REGULATOR RV0890C-RELATED"/>
    <property type="match status" value="1"/>
</dbReference>
<proteinExistence type="predicted"/>
<organism evidence="3 4">
    <name type="scientific">Actinacidiphila oryziradicis</name>
    <dbReference type="NCBI Taxonomy" id="2571141"/>
    <lineage>
        <taxon>Bacteria</taxon>
        <taxon>Bacillati</taxon>
        <taxon>Actinomycetota</taxon>
        <taxon>Actinomycetes</taxon>
        <taxon>Kitasatosporales</taxon>
        <taxon>Streptomycetaceae</taxon>
        <taxon>Actinacidiphila</taxon>
    </lineage>
</organism>
<dbReference type="PANTHER" id="PTHR47691">
    <property type="entry name" value="REGULATOR-RELATED"/>
    <property type="match status" value="1"/>
</dbReference>
<feature type="repeat" description="TPR" evidence="1">
    <location>
        <begin position="562"/>
        <end position="595"/>
    </location>
</feature>
<evidence type="ECO:0000313" key="4">
    <source>
        <dbReference type="Proteomes" id="UP000305778"/>
    </source>
</evidence>
<dbReference type="SUPFAM" id="SSF52540">
    <property type="entry name" value="P-loop containing nucleoside triphosphate hydrolases"/>
    <property type="match status" value="1"/>
</dbReference>
<dbReference type="Gene3D" id="1.25.40.10">
    <property type="entry name" value="Tetratricopeptide repeat domain"/>
    <property type="match status" value="1"/>
</dbReference>
<comment type="caution">
    <text evidence="3">The sequence shown here is derived from an EMBL/GenBank/DDBJ whole genome shotgun (WGS) entry which is preliminary data.</text>
</comment>
<dbReference type="OrthoDB" id="581105at2"/>
<accession>A0A4U0SMS1</accession>
<dbReference type="InterPro" id="IPR019734">
    <property type="entry name" value="TPR_rpt"/>
</dbReference>
<dbReference type="SUPFAM" id="SSF48452">
    <property type="entry name" value="TPR-like"/>
    <property type="match status" value="2"/>
</dbReference>
<reference evidence="3 4" key="1">
    <citation type="submission" date="2019-04" db="EMBL/GenBank/DDBJ databases">
        <title>Streptomyces oryziradicis sp. nov., a novel actinomycete isolated from rhizosphere soil of rice (Oryza sativa L.).</title>
        <authorList>
            <person name="Li C."/>
        </authorList>
    </citation>
    <scope>NUCLEOTIDE SEQUENCE [LARGE SCALE GENOMIC DNA]</scope>
    <source>
        <strain evidence="3 4">NEAU-C40</strain>
    </source>
</reference>
<evidence type="ECO:0000256" key="2">
    <source>
        <dbReference type="SAM" id="MobiDB-lite"/>
    </source>
</evidence>
<evidence type="ECO:0000256" key="1">
    <source>
        <dbReference type="PROSITE-ProRule" id="PRU00339"/>
    </source>
</evidence>
<evidence type="ECO:0000313" key="3">
    <source>
        <dbReference type="EMBL" id="TKA11092.1"/>
    </source>
</evidence>
<protein>
    <submittedName>
        <fullName evidence="3">Tetratricopeptide repeat protein</fullName>
    </submittedName>
</protein>
<dbReference type="EMBL" id="SUMC01000010">
    <property type="protein sequence ID" value="TKA11092.1"/>
    <property type="molecule type" value="Genomic_DNA"/>
</dbReference>
<dbReference type="PRINTS" id="PR00364">
    <property type="entry name" value="DISEASERSIST"/>
</dbReference>
<dbReference type="GO" id="GO:0043531">
    <property type="term" value="F:ADP binding"/>
    <property type="evidence" value="ECO:0007669"/>
    <property type="project" value="InterPro"/>
</dbReference>
<dbReference type="Gene3D" id="3.40.50.300">
    <property type="entry name" value="P-loop containing nucleotide triphosphate hydrolases"/>
    <property type="match status" value="1"/>
</dbReference>
<dbReference type="Proteomes" id="UP000305778">
    <property type="component" value="Unassembled WGS sequence"/>
</dbReference>
<dbReference type="InterPro" id="IPR027417">
    <property type="entry name" value="P-loop_NTPase"/>
</dbReference>
<name>A0A4U0SMS1_9ACTN</name>
<keyword evidence="1" id="KW-0802">TPR repeat</keyword>
<dbReference type="InterPro" id="IPR011990">
    <property type="entry name" value="TPR-like_helical_dom_sf"/>
</dbReference>